<proteinExistence type="predicted"/>
<evidence type="ECO:0000313" key="2">
    <source>
        <dbReference type="Proteomes" id="UP000664417"/>
    </source>
</evidence>
<gene>
    <name evidence="1" type="ORF">J3U88_20040</name>
</gene>
<sequence>MTIFEGRELPQLTYDIFCFKDYFQSAYESSLYRTPFPDNAKPLASFRLDNQAGWQFDHDDYYIWAGQSHDNGFVAGANIEVLYFQEHSGTMRVYELPIPGLDETAIDREAPYRLRTPALEVMTLKRLARYTGFAVGGNPRWGTVAGDWQAYSPEDLFLMVLHDLDVPFILDGQTVIFPDPDAENPGALNPSLQSHFFTAVSHKLSRQSSTFAAEPSLALTQRDLAAIDTTNPIEPTLAAIAQRNGWCLDQIRDQVLLGTCSWIARQRFEAQRAARNTLRGLLTDRTGPFQIAPDQAQRLLDVIEKNAALTLQLADFLSQPNSVDPHSVKTAVDQFLLFQCTAAERALWMPFRTQLDPQLAAAP</sequence>
<reference evidence="1" key="1">
    <citation type="submission" date="2021-03" db="EMBL/GenBank/DDBJ databases">
        <authorList>
            <person name="Wang G."/>
        </authorList>
    </citation>
    <scope>NUCLEOTIDE SEQUENCE</scope>
    <source>
        <strain evidence="1">KCTC 12899</strain>
    </source>
</reference>
<name>A0A8J7QI75_9BACT</name>
<protein>
    <submittedName>
        <fullName evidence="1">Uncharacterized protein</fullName>
    </submittedName>
</protein>
<evidence type="ECO:0000313" key="1">
    <source>
        <dbReference type="EMBL" id="MBO1320780.1"/>
    </source>
</evidence>
<dbReference type="Proteomes" id="UP000664417">
    <property type="component" value="Unassembled WGS sequence"/>
</dbReference>
<accession>A0A8J7QI75</accession>
<dbReference type="EMBL" id="JAFREP010000019">
    <property type="protein sequence ID" value="MBO1320780.1"/>
    <property type="molecule type" value="Genomic_DNA"/>
</dbReference>
<organism evidence="1 2">
    <name type="scientific">Acanthopleuribacter pedis</name>
    <dbReference type="NCBI Taxonomy" id="442870"/>
    <lineage>
        <taxon>Bacteria</taxon>
        <taxon>Pseudomonadati</taxon>
        <taxon>Acidobacteriota</taxon>
        <taxon>Holophagae</taxon>
        <taxon>Acanthopleuribacterales</taxon>
        <taxon>Acanthopleuribacteraceae</taxon>
        <taxon>Acanthopleuribacter</taxon>
    </lineage>
</organism>
<dbReference type="AlphaFoldDB" id="A0A8J7QI75"/>
<comment type="caution">
    <text evidence="1">The sequence shown here is derived from an EMBL/GenBank/DDBJ whole genome shotgun (WGS) entry which is preliminary data.</text>
</comment>
<keyword evidence="2" id="KW-1185">Reference proteome</keyword>
<dbReference type="RefSeq" id="WP_207860732.1">
    <property type="nucleotide sequence ID" value="NZ_JAFREP010000019.1"/>
</dbReference>